<comment type="subcellular location">
    <subcellularLocation>
        <location evidence="1 7">Cell membrane</location>
        <topology evidence="1 7">Multi-pass membrane protein</topology>
    </subcellularLocation>
</comment>
<evidence type="ECO:0000313" key="9">
    <source>
        <dbReference type="EMBL" id="MFB9378019.1"/>
    </source>
</evidence>
<feature type="transmembrane region" description="Helical" evidence="7">
    <location>
        <begin position="244"/>
        <end position="261"/>
    </location>
</feature>
<dbReference type="InterPro" id="IPR043429">
    <property type="entry name" value="ArtM/GltK/GlnP/TcyL/YhdX-like"/>
</dbReference>
<evidence type="ECO:0000256" key="5">
    <source>
        <dbReference type="ARBA" id="ARBA00022989"/>
    </source>
</evidence>
<keyword evidence="3" id="KW-1003">Cell membrane</keyword>
<dbReference type="PANTHER" id="PTHR30614:SF21">
    <property type="entry name" value="AMINO ACID ABC TRANSPORTER PERMEASE"/>
    <property type="match status" value="1"/>
</dbReference>
<dbReference type="InterPro" id="IPR000515">
    <property type="entry name" value="MetI-like"/>
</dbReference>
<keyword evidence="4 7" id="KW-0812">Transmembrane</keyword>
<dbReference type="Gene3D" id="1.10.3720.10">
    <property type="entry name" value="MetI-like"/>
    <property type="match status" value="1"/>
</dbReference>
<sequence length="295" mass="31164">MSAPTAVLFDAPGPVARRRTRIGSVVAAVLLVALLGYVVLRFAQAGQLAQEKWGPLLDPTNADFAPVWRLLGQGLRVTLSAALVAVIASTVIGLVLAALRLLLGPVARIPVVAFVELLRGLPVIVTILFVDILWRTVGGYQGSFWSLVVGLTLYNCVIISEIIRAGIQSLPKGQVEAGLAIGMTRGQVMAQIQIPQAVRAMLPALISQLIVILKDTALGSVVLTSLGDTAELANRIRQLLDNSLQTYLVIGALYVVINLLLERLAKLVERRLSTGGRRATAAPAAPGPQATGQAV</sequence>
<dbReference type="Pfam" id="PF00528">
    <property type="entry name" value="BPD_transp_1"/>
    <property type="match status" value="1"/>
</dbReference>
<name>A0ABV5LVA2_9ACTN</name>
<dbReference type="RefSeq" id="WP_380137535.1">
    <property type="nucleotide sequence ID" value="NZ_JBHLUI010000008.1"/>
</dbReference>
<proteinExistence type="inferred from homology"/>
<dbReference type="InterPro" id="IPR010065">
    <property type="entry name" value="AA_ABC_transptr_permease_3TM"/>
</dbReference>
<gene>
    <name evidence="9" type="ORF">ACFFVI_13685</name>
</gene>
<dbReference type="Proteomes" id="UP001589748">
    <property type="component" value="Unassembled WGS sequence"/>
</dbReference>
<feature type="domain" description="ABC transmembrane type-1" evidence="8">
    <location>
        <begin position="75"/>
        <end position="265"/>
    </location>
</feature>
<organism evidence="9 10">
    <name type="scientific">Kineococcus gynurae</name>
    <dbReference type="NCBI Taxonomy" id="452979"/>
    <lineage>
        <taxon>Bacteria</taxon>
        <taxon>Bacillati</taxon>
        <taxon>Actinomycetota</taxon>
        <taxon>Actinomycetes</taxon>
        <taxon>Kineosporiales</taxon>
        <taxon>Kineosporiaceae</taxon>
        <taxon>Kineococcus</taxon>
    </lineage>
</organism>
<evidence type="ECO:0000256" key="3">
    <source>
        <dbReference type="ARBA" id="ARBA00022475"/>
    </source>
</evidence>
<evidence type="ECO:0000256" key="6">
    <source>
        <dbReference type="ARBA" id="ARBA00023136"/>
    </source>
</evidence>
<evidence type="ECO:0000256" key="4">
    <source>
        <dbReference type="ARBA" id="ARBA00022692"/>
    </source>
</evidence>
<protein>
    <submittedName>
        <fullName evidence="9">Amino acid ABC transporter permease</fullName>
    </submittedName>
</protein>
<keyword evidence="5 7" id="KW-1133">Transmembrane helix</keyword>
<accession>A0ABV5LVA2</accession>
<dbReference type="PROSITE" id="PS50928">
    <property type="entry name" value="ABC_TM1"/>
    <property type="match status" value="1"/>
</dbReference>
<comment type="caution">
    <text evidence="9">The sequence shown here is derived from an EMBL/GenBank/DDBJ whole genome shotgun (WGS) entry which is preliminary data.</text>
</comment>
<dbReference type="SUPFAM" id="SSF161098">
    <property type="entry name" value="MetI-like"/>
    <property type="match status" value="1"/>
</dbReference>
<dbReference type="NCBIfam" id="TIGR01726">
    <property type="entry name" value="HEQRo_perm_3TM"/>
    <property type="match status" value="1"/>
</dbReference>
<feature type="transmembrane region" description="Helical" evidence="7">
    <location>
        <begin position="22"/>
        <end position="43"/>
    </location>
</feature>
<evidence type="ECO:0000259" key="8">
    <source>
        <dbReference type="PROSITE" id="PS50928"/>
    </source>
</evidence>
<dbReference type="EMBL" id="JBHMDM010000007">
    <property type="protein sequence ID" value="MFB9378019.1"/>
    <property type="molecule type" value="Genomic_DNA"/>
</dbReference>
<reference evidence="9 10" key="1">
    <citation type="submission" date="2024-09" db="EMBL/GenBank/DDBJ databases">
        <authorList>
            <person name="Sun Q."/>
            <person name="Mori K."/>
        </authorList>
    </citation>
    <scope>NUCLEOTIDE SEQUENCE [LARGE SCALE GENOMIC DNA]</scope>
    <source>
        <strain evidence="9 10">TISTR 1856</strain>
    </source>
</reference>
<keyword evidence="10" id="KW-1185">Reference proteome</keyword>
<feature type="transmembrane region" description="Helical" evidence="7">
    <location>
        <begin position="142"/>
        <end position="163"/>
    </location>
</feature>
<evidence type="ECO:0000256" key="2">
    <source>
        <dbReference type="ARBA" id="ARBA00022448"/>
    </source>
</evidence>
<dbReference type="InterPro" id="IPR035906">
    <property type="entry name" value="MetI-like_sf"/>
</dbReference>
<comment type="similarity">
    <text evidence="7">Belongs to the binding-protein-dependent transport system permease family.</text>
</comment>
<keyword evidence="2 7" id="KW-0813">Transport</keyword>
<dbReference type="PANTHER" id="PTHR30614">
    <property type="entry name" value="MEMBRANE COMPONENT OF AMINO ACID ABC TRANSPORTER"/>
    <property type="match status" value="1"/>
</dbReference>
<keyword evidence="6 7" id="KW-0472">Membrane</keyword>
<evidence type="ECO:0000256" key="1">
    <source>
        <dbReference type="ARBA" id="ARBA00004651"/>
    </source>
</evidence>
<dbReference type="CDD" id="cd06261">
    <property type="entry name" value="TM_PBP2"/>
    <property type="match status" value="1"/>
</dbReference>
<feature type="transmembrane region" description="Helical" evidence="7">
    <location>
        <begin position="202"/>
        <end position="224"/>
    </location>
</feature>
<feature type="transmembrane region" description="Helical" evidence="7">
    <location>
        <begin position="77"/>
        <end position="99"/>
    </location>
</feature>
<evidence type="ECO:0000256" key="7">
    <source>
        <dbReference type="RuleBase" id="RU363032"/>
    </source>
</evidence>
<evidence type="ECO:0000313" key="10">
    <source>
        <dbReference type="Proteomes" id="UP001589748"/>
    </source>
</evidence>
<feature type="transmembrane region" description="Helical" evidence="7">
    <location>
        <begin position="111"/>
        <end position="130"/>
    </location>
</feature>